<reference evidence="11 12" key="1">
    <citation type="submission" date="2024-11" db="EMBL/GenBank/DDBJ databases">
        <title>Adaptive evolution of stress response genes in parasites aligns with host niche diversity.</title>
        <authorList>
            <person name="Hahn C."/>
            <person name="Resl P."/>
        </authorList>
    </citation>
    <scope>NUCLEOTIDE SEQUENCE [LARGE SCALE GENOMIC DNA]</scope>
    <source>
        <strain evidence="11">EGGRZ-B1_66</strain>
        <tissue evidence="11">Body</tissue>
    </source>
</reference>
<dbReference type="InterPro" id="IPR040398">
    <property type="entry name" value="Not1"/>
</dbReference>
<dbReference type="PANTHER" id="PTHR13162:SF8">
    <property type="entry name" value="CCR4-NOT TRANSCRIPTION COMPLEX SUBUNIT 1"/>
    <property type="match status" value="1"/>
</dbReference>
<keyword evidence="2" id="KW-0678">Repressor</keyword>
<comment type="subcellular location">
    <subcellularLocation>
        <location evidence="1">Nucleus</location>
    </subcellularLocation>
</comment>
<keyword evidence="12" id="KW-1185">Reference proteome</keyword>
<dbReference type="EMBL" id="JBJKFK010000244">
    <property type="protein sequence ID" value="KAL3318429.1"/>
    <property type="molecule type" value="Genomic_DNA"/>
</dbReference>
<evidence type="ECO:0000256" key="6">
    <source>
        <dbReference type="ARBA" id="ARBA00025717"/>
    </source>
</evidence>
<protein>
    <submittedName>
        <fullName evidence="11">CCR4-NOT transcription complex subunit 1</fullName>
    </submittedName>
</protein>
<evidence type="ECO:0000256" key="3">
    <source>
        <dbReference type="ARBA" id="ARBA00023015"/>
    </source>
</evidence>
<dbReference type="Pfam" id="PF04054">
    <property type="entry name" value="Not1"/>
    <property type="match status" value="1"/>
</dbReference>
<dbReference type="InterPro" id="IPR032191">
    <property type="entry name" value="CNOT1_CAF1_bind"/>
</dbReference>
<gene>
    <name evidence="11" type="primary">CNOT1_2</name>
    <name evidence="11" type="ORF">Ciccas_002900</name>
</gene>
<keyword evidence="4" id="KW-0804">Transcription</keyword>
<organism evidence="11 12">
    <name type="scientific">Cichlidogyrus casuarinus</name>
    <dbReference type="NCBI Taxonomy" id="1844966"/>
    <lineage>
        <taxon>Eukaryota</taxon>
        <taxon>Metazoa</taxon>
        <taxon>Spiralia</taxon>
        <taxon>Lophotrochozoa</taxon>
        <taxon>Platyhelminthes</taxon>
        <taxon>Monogenea</taxon>
        <taxon>Monopisthocotylea</taxon>
        <taxon>Dactylogyridea</taxon>
        <taxon>Ancyrocephalidae</taxon>
        <taxon>Cichlidogyrus</taxon>
    </lineage>
</organism>
<keyword evidence="3" id="KW-0805">Transcription regulation</keyword>
<dbReference type="GO" id="GO:0005634">
    <property type="term" value="C:nucleus"/>
    <property type="evidence" value="ECO:0007669"/>
    <property type="project" value="UniProtKB-SubCell"/>
</dbReference>
<comment type="similarity">
    <text evidence="6">Belongs to the CNOT1 family.</text>
</comment>
<evidence type="ECO:0000256" key="5">
    <source>
        <dbReference type="ARBA" id="ARBA00023242"/>
    </source>
</evidence>
<sequence>MELSPMKVPDPPDDTISDRVFFIFNNVSLSNVTEKSDELADLLNESILPWFSHYFIGKRVTQEQKFHSLFASVIDNMQEKLPKTQELIKCELLRCIKQILHNVRSDTDDAISRSNLRSLGNYLGLTTIAKNVPLLHDDLCLKDLVYEAYQKGPTPIRYVIPFVSSVLAHAASSIIELLFQKLNLKLENLHMVTYLRDASHFKQLDAHLIMLVNERPDSLPVVEPQPAVLVEQPEATTAAAGQGEYAAWSTHDQMMRQRHPKPVSSEVTTPNLPCYADVDLKSMLISCCTLDEQHSHLSNDQRMVNFTNLMEKKPELRAAVHNAIEAATKEVCTSLYERCLKITGQTVLAVVRKDFALDPDLLRIRREVLVERLTRHIGTNLLTAFTGNPISRTSEMEREMVNSITQALVMRSSGPCLTYTQKTVAETVMLELDAQLDGDLKQRFELGSQRFVEQGSQVIALQQAALPPKLRLQSGKPKDLDMLVYDEFRQSIPGFTPGSIPQPNLSHQAKNNYQAQPNDSIAPSKELATNIVSAVVKSIFTHLRPAQRASTSGDRTAGPDIMQHFMEAVMTTLRQLQSQFTYFWITRQVTQAWIGLPDEPEVGDTQQQHSIKWNWQAFIELLRVHIVSLPEIDTYLATPVVISGNPAVNSSNLAYKRQFTVLNEYDIWGTLEAMRFRVAEADSDVSVSASLRLRISCARVRALLDLGLIEPSLQSSGGQSLTSLGVAALYAGCSQAREFDDSRHVLETSDVFTSMQRWMEAYQASPHRNNVQAEQLLAYFVEGLLQGQVHVNAYAELDAYARLMACLIKRCGVKPSTAEQEVQMKIQMLNKILGLIAGMLLQENEVRREMFHCMPFQRIINMLFLELISSSTNPAPDTKKGVQEASSTLQNYLPIAFSHLLHILRPERATMFVFSWLELLAHRHFISRTAANNQTMYAQLLVDLLKYLAFFLQNALLPKPIQHLYRATLRLFIVLLHDFPEFVCNYYSLFCDALPSNTVQMRNLILSALPQRNISPPNPLHQPPMELLATLEDPTGYCLTAGQCLPAHLKCEIDQYLQTREPTPMLAELNRRLLLVDDQELFSKQEEEALEDVGALWSVRSVRQFATFGQADCMHYNVDLMTNLVIYLCLTAVKNLRAQSMPLNMETIASQPQMDIIHGLVLSLDNEGRFLLLNCMANQLRYPSSHTFYFSFALLHLFSHQTATESVKEQISRVLMERLIVAKPHPWGLLRTASELLRNPSYGFWEHDFARSNHNISSILTQVAERCIPNYEAMKSMRSPLPGRQVATLGSTNSMLSSC</sequence>
<keyword evidence="5" id="KW-0539">Nucleus</keyword>
<evidence type="ECO:0000313" key="12">
    <source>
        <dbReference type="Proteomes" id="UP001626550"/>
    </source>
</evidence>
<dbReference type="Proteomes" id="UP001626550">
    <property type="component" value="Unassembled WGS sequence"/>
</dbReference>
<evidence type="ECO:0000256" key="4">
    <source>
        <dbReference type="ARBA" id="ARBA00023163"/>
    </source>
</evidence>
<feature type="domain" description="CCR4-NOT transcription complex subunit 1 CAF1-binding" evidence="9">
    <location>
        <begin position="11"/>
        <end position="175"/>
    </location>
</feature>
<dbReference type="InterPro" id="IPR055454">
    <property type="entry name" value="CNOT1-like_NOT1_connector"/>
</dbReference>
<feature type="domain" description="CCR4-NOT transcription complex subunit 1" evidence="8">
    <location>
        <begin position="314"/>
        <end position="443"/>
    </location>
</feature>
<dbReference type="Gene3D" id="1.25.40.800">
    <property type="match status" value="1"/>
</dbReference>
<dbReference type="Gene3D" id="1.25.40.790">
    <property type="match status" value="1"/>
</dbReference>
<dbReference type="InterPro" id="IPR007196">
    <property type="entry name" value="CCR4-Not_Not1_C"/>
</dbReference>
<dbReference type="Pfam" id="PF25097">
    <property type="entry name" value="ARM_Cnot1"/>
    <property type="match status" value="1"/>
</dbReference>
<evidence type="ECO:0000256" key="1">
    <source>
        <dbReference type="ARBA" id="ARBA00004123"/>
    </source>
</evidence>
<comment type="caution">
    <text evidence="11">The sequence shown here is derived from an EMBL/GenBank/DDBJ whole genome shotgun (WGS) entry which is preliminary data.</text>
</comment>
<name>A0ABD2QFW6_9PLAT</name>
<evidence type="ECO:0000313" key="11">
    <source>
        <dbReference type="EMBL" id="KAL3318429.1"/>
    </source>
</evidence>
<proteinExistence type="inferred from homology"/>
<feature type="domain" description="CCR4-NOT transcription complex subunit 1-like NOT1 connector" evidence="10">
    <location>
        <begin position="525"/>
        <end position="638"/>
    </location>
</feature>
<evidence type="ECO:0000259" key="7">
    <source>
        <dbReference type="Pfam" id="PF04054"/>
    </source>
</evidence>
<feature type="domain" description="CCR4-Not complex component Not1 C-terminal" evidence="7">
    <location>
        <begin position="884"/>
        <end position="1263"/>
    </location>
</feature>
<dbReference type="Pfam" id="PF16415">
    <property type="entry name" value="CNOT1_CAF1_bind"/>
    <property type="match status" value="1"/>
</dbReference>
<dbReference type="PANTHER" id="PTHR13162">
    <property type="entry name" value="CCR4-NOT TRANSCRIPTION COMPLEX"/>
    <property type="match status" value="1"/>
</dbReference>
<evidence type="ECO:0000259" key="9">
    <source>
        <dbReference type="Pfam" id="PF16415"/>
    </source>
</evidence>
<evidence type="ECO:0000259" key="8">
    <source>
        <dbReference type="Pfam" id="PF12842"/>
    </source>
</evidence>
<evidence type="ECO:0000259" key="10">
    <source>
        <dbReference type="Pfam" id="PF25097"/>
    </source>
</evidence>
<dbReference type="InterPro" id="IPR024557">
    <property type="entry name" value="CNOT1_dom_4"/>
</dbReference>
<evidence type="ECO:0000256" key="2">
    <source>
        <dbReference type="ARBA" id="ARBA00022491"/>
    </source>
</evidence>
<accession>A0ABD2QFW6</accession>
<dbReference type="Pfam" id="PF12842">
    <property type="entry name" value="DUF3819"/>
    <property type="match status" value="1"/>
</dbReference>
<dbReference type="Gene3D" id="1.25.40.180">
    <property type="match status" value="1"/>
</dbReference>